<comment type="caution">
    <text evidence="9">The sequence shown here is derived from an EMBL/GenBank/DDBJ whole genome shotgun (WGS) entry which is preliminary data.</text>
</comment>
<evidence type="ECO:0000256" key="6">
    <source>
        <dbReference type="ARBA" id="ARBA00023180"/>
    </source>
</evidence>
<name>A0A8S1DK30_9INSE</name>
<feature type="signal peptide" evidence="7">
    <location>
        <begin position="1"/>
        <end position="20"/>
    </location>
</feature>
<dbReference type="PANTHER" id="PTHR44755">
    <property type="entry name" value="NATRIURETIC PEPTIDE RECEPTOR 3-RELATED"/>
    <property type="match status" value="1"/>
</dbReference>
<dbReference type="InterPro" id="IPR052612">
    <property type="entry name" value="ANP_Clearance_Receptor"/>
</dbReference>
<dbReference type="InterPro" id="IPR001828">
    <property type="entry name" value="ANF_lig-bd_rcpt"/>
</dbReference>
<evidence type="ECO:0000256" key="5">
    <source>
        <dbReference type="ARBA" id="ARBA00023170"/>
    </source>
</evidence>
<dbReference type="AlphaFoldDB" id="A0A8S1DK30"/>
<keyword evidence="6" id="KW-0325">Glycoprotein</keyword>
<accession>A0A8S1DK30</accession>
<dbReference type="PANTHER" id="PTHR44755:SF8">
    <property type="entry name" value="RECEPTOR LIGAND BINDING REGION DOMAIN-CONTAINING PROTEIN"/>
    <property type="match status" value="1"/>
</dbReference>
<evidence type="ECO:0000256" key="4">
    <source>
        <dbReference type="ARBA" id="ARBA00023136"/>
    </source>
</evidence>
<dbReference type="InterPro" id="IPR000337">
    <property type="entry name" value="GPCR_3"/>
</dbReference>
<proteinExistence type="predicted"/>
<dbReference type="SUPFAM" id="SSF53822">
    <property type="entry name" value="Periplasmic binding protein-like I"/>
    <property type="match status" value="1"/>
</dbReference>
<evidence type="ECO:0000256" key="2">
    <source>
        <dbReference type="ARBA" id="ARBA00022692"/>
    </source>
</evidence>
<feature type="domain" description="Receptor ligand binding region" evidence="8">
    <location>
        <begin position="83"/>
        <end position="184"/>
    </location>
</feature>
<evidence type="ECO:0000256" key="3">
    <source>
        <dbReference type="ARBA" id="ARBA00022989"/>
    </source>
</evidence>
<evidence type="ECO:0000256" key="7">
    <source>
        <dbReference type="SAM" id="SignalP"/>
    </source>
</evidence>
<dbReference type="GO" id="GO:0017046">
    <property type="term" value="F:peptide hormone binding"/>
    <property type="evidence" value="ECO:0007669"/>
    <property type="project" value="TreeGrafter"/>
</dbReference>
<gene>
    <name evidence="9" type="ORF">CLODIP_2_CD15368</name>
</gene>
<keyword evidence="7" id="KW-0732">Signal</keyword>
<keyword evidence="2" id="KW-0812">Transmembrane</keyword>
<dbReference type="GO" id="GO:0016020">
    <property type="term" value="C:membrane"/>
    <property type="evidence" value="ECO:0007669"/>
    <property type="project" value="UniProtKB-SubCell"/>
</dbReference>
<keyword evidence="5" id="KW-0675">Receptor</keyword>
<dbReference type="InterPro" id="IPR028082">
    <property type="entry name" value="Peripla_BP_I"/>
</dbReference>
<keyword evidence="3" id="KW-1133">Transmembrane helix</keyword>
<feature type="chain" id="PRO_5035822040" description="Receptor ligand binding region domain-containing protein" evidence="7">
    <location>
        <begin position="21"/>
        <end position="231"/>
    </location>
</feature>
<protein>
    <recommendedName>
        <fullName evidence="8">Receptor ligand binding region domain-containing protein</fullName>
    </recommendedName>
</protein>
<dbReference type="EMBL" id="CADEPI010000210">
    <property type="protein sequence ID" value="CAB3380497.1"/>
    <property type="molecule type" value="Genomic_DNA"/>
</dbReference>
<reference evidence="9 10" key="1">
    <citation type="submission" date="2020-04" db="EMBL/GenBank/DDBJ databases">
        <authorList>
            <person name="Alioto T."/>
            <person name="Alioto T."/>
            <person name="Gomez Garrido J."/>
        </authorList>
    </citation>
    <scope>NUCLEOTIDE SEQUENCE [LARGE SCALE GENOMIC DNA]</scope>
</reference>
<organism evidence="9 10">
    <name type="scientific">Cloeon dipterum</name>
    <dbReference type="NCBI Taxonomy" id="197152"/>
    <lineage>
        <taxon>Eukaryota</taxon>
        <taxon>Metazoa</taxon>
        <taxon>Ecdysozoa</taxon>
        <taxon>Arthropoda</taxon>
        <taxon>Hexapoda</taxon>
        <taxon>Insecta</taxon>
        <taxon>Pterygota</taxon>
        <taxon>Palaeoptera</taxon>
        <taxon>Ephemeroptera</taxon>
        <taxon>Pisciforma</taxon>
        <taxon>Baetidae</taxon>
        <taxon>Cloeon</taxon>
    </lineage>
</organism>
<dbReference type="GO" id="GO:0004930">
    <property type="term" value="F:G protein-coupled receptor activity"/>
    <property type="evidence" value="ECO:0007669"/>
    <property type="project" value="InterPro"/>
</dbReference>
<dbReference type="OrthoDB" id="60033at2759"/>
<evidence type="ECO:0000313" key="10">
    <source>
        <dbReference type="Proteomes" id="UP000494165"/>
    </source>
</evidence>
<keyword evidence="4" id="KW-0472">Membrane</keyword>
<comment type="subcellular location">
    <subcellularLocation>
        <location evidence="1">Membrane</location>
        <topology evidence="1">Multi-pass membrane protein</topology>
    </subcellularLocation>
</comment>
<dbReference type="Gene3D" id="3.40.50.2300">
    <property type="match status" value="1"/>
</dbReference>
<dbReference type="PRINTS" id="PR00248">
    <property type="entry name" value="GPCRMGR"/>
</dbReference>
<dbReference type="Proteomes" id="UP000494165">
    <property type="component" value="Unassembled WGS sequence"/>
</dbReference>
<evidence type="ECO:0000259" key="8">
    <source>
        <dbReference type="Pfam" id="PF01094"/>
    </source>
</evidence>
<keyword evidence="10" id="KW-1185">Reference proteome</keyword>
<evidence type="ECO:0000256" key="1">
    <source>
        <dbReference type="ARBA" id="ARBA00004141"/>
    </source>
</evidence>
<dbReference type="Pfam" id="PF01094">
    <property type="entry name" value="ANF_receptor"/>
    <property type="match status" value="1"/>
</dbReference>
<sequence>MTPSLLLLLFLLGLVNGGAGQQGAGGRQVYTLGYITGSRRRPWDKEYPRPGLQISGAISLALAELNAPANPGVDQGGSMWRRGIHLEMLVAETYGEEQTSILRTAALWSRNVTAFIGPQESCLHEARMAAAFNLPMISYFCTDQQTSNKRLFPTFARTRPPDTHISKSVVAVLKAFNWTTVRAIHLFLFNSIHFSLAANRENCFPLQLFLPAAAQIDFIDCLTLAEQKAEI</sequence>
<evidence type="ECO:0000313" key="9">
    <source>
        <dbReference type="EMBL" id="CAB3380497.1"/>
    </source>
</evidence>